<name>A0A1G6QY00_9BURK</name>
<protein>
    <submittedName>
        <fullName evidence="3">N-methylhydantoinase A/oxoprolinase/acetone carboxylase, beta subunit</fullName>
    </submittedName>
</protein>
<dbReference type="EMBL" id="FMYQ01000012">
    <property type="protein sequence ID" value="SDC97290.1"/>
    <property type="molecule type" value="Genomic_DNA"/>
</dbReference>
<dbReference type="RefSeq" id="WP_091997891.1">
    <property type="nucleotide sequence ID" value="NZ_FMYQ01000012.1"/>
</dbReference>
<dbReference type="InterPro" id="IPR008040">
    <property type="entry name" value="Hydant_A_N"/>
</dbReference>
<evidence type="ECO:0000313" key="4">
    <source>
        <dbReference type="Proteomes" id="UP000198908"/>
    </source>
</evidence>
<evidence type="ECO:0000313" key="3">
    <source>
        <dbReference type="EMBL" id="SDC97290.1"/>
    </source>
</evidence>
<dbReference type="GO" id="GO:0017168">
    <property type="term" value="F:5-oxoprolinase (ATP-hydrolyzing) activity"/>
    <property type="evidence" value="ECO:0007669"/>
    <property type="project" value="TreeGrafter"/>
</dbReference>
<dbReference type="InterPro" id="IPR002821">
    <property type="entry name" value="Hydantoinase_A"/>
</dbReference>
<dbReference type="Proteomes" id="UP000198908">
    <property type="component" value="Unassembled WGS sequence"/>
</dbReference>
<evidence type="ECO:0000259" key="2">
    <source>
        <dbReference type="Pfam" id="PF05378"/>
    </source>
</evidence>
<dbReference type="STRING" id="416944.SAMN05421548_112162"/>
<reference evidence="4" key="1">
    <citation type="submission" date="2016-09" db="EMBL/GenBank/DDBJ databases">
        <authorList>
            <person name="Varghese N."/>
            <person name="Submissions S."/>
        </authorList>
    </citation>
    <scope>NUCLEOTIDE SEQUENCE [LARGE SCALE GENOMIC DNA]</scope>
    <source>
        <strain evidence="4">TNe-862</strain>
    </source>
</reference>
<dbReference type="OrthoDB" id="9768323at2"/>
<feature type="domain" description="Hydantoinase A/oxoprolinase" evidence="1">
    <location>
        <begin position="215"/>
        <end position="493"/>
    </location>
</feature>
<dbReference type="GO" id="GO:0006749">
    <property type="term" value="P:glutathione metabolic process"/>
    <property type="evidence" value="ECO:0007669"/>
    <property type="project" value="TreeGrafter"/>
</dbReference>
<dbReference type="PANTHER" id="PTHR11365:SF23">
    <property type="entry name" value="HYPOTHETICAL 5-OXOPROLINASE (EUROFUNG)-RELATED"/>
    <property type="match status" value="1"/>
</dbReference>
<sequence>MTLSSDSTRDVRRPGAASAGAARHRLINIDNGGTLTDICLMDGDKVVRTKTLTTPHDLSQCLFDGLRKVSEAVYGKEDLEALLLSTAAIRYSTTQGTNALVERKGPRLGLVTGGTLSADQVRAADGAADLFDAVIGSRAVALSGDTIEADVVRAVGELAASGANRLVVSIGGPRRAEVEQRLKRRLLRSFPPHLLGALPILYAHEVADDVDDVRRTWTTLFNAFLHPAMERFLYSAEQKLRDARAQSPLLVFRNDGYAGRVAKTIALKTYSSGPRGGMEGARVLAEHYGLKHLLSMDIGGTTTDIGVVDERGVRADRHGDVEGVATSFALCDVVSAGVGGSSIIRANGDGIAVGPESVGSAPGPACFGLGGTQATITDAFALAGLLDPASFFGGKLQLDKARARQAIHAHVADRLKMGDMEALSAMEAAWVKKVADSLTAYSPIRPDTTLAAFGGAGALVACRVADAIGVKRVLIPGLAAVFSAYGIGFSDVGHSFSAPLAAATDGALAAAMDTLFAQASRAMFGEDAAIDDCRLVYSLEATGADGQTVGHALHGKTLPADLPPGAALSVSLTAVKRMPQARLTGRFGEDGHQVAITRDTRLVVVDGREAELPLYRVEDQPKGVAVRASGPAVLEEDFFTGRIDAGWHFEINSAGDILLSRGEETEQ</sequence>
<proteinExistence type="predicted"/>
<dbReference type="GO" id="GO:0005829">
    <property type="term" value="C:cytosol"/>
    <property type="evidence" value="ECO:0007669"/>
    <property type="project" value="TreeGrafter"/>
</dbReference>
<dbReference type="InterPro" id="IPR045079">
    <property type="entry name" value="Oxoprolinase-like"/>
</dbReference>
<dbReference type="Pfam" id="PF05378">
    <property type="entry name" value="Hydant_A_N"/>
    <property type="match status" value="1"/>
</dbReference>
<dbReference type="PANTHER" id="PTHR11365">
    <property type="entry name" value="5-OXOPROLINASE RELATED"/>
    <property type="match status" value="1"/>
</dbReference>
<gene>
    <name evidence="3" type="ORF">SAMN05421548_112162</name>
</gene>
<dbReference type="Pfam" id="PF01968">
    <property type="entry name" value="Hydantoinase_A"/>
    <property type="match status" value="1"/>
</dbReference>
<dbReference type="AlphaFoldDB" id="A0A1G6QY00"/>
<organism evidence="3 4">
    <name type="scientific">Paraburkholderia lycopersici</name>
    <dbReference type="NCBI Taxonomy" id="416944"/>
    <lineage>
        <taxon>Bacteria</taxon>
        <taxon>Pseudomonadati</taxon>
        <taxon>Pseudomonadota</taxon>
        <taxon>Betaproteobacteria</taxon>
        <taxon>Burkholderiales</taxon>
        <taxon>Burkholderiaceae</taxon>
        <taxon>Paraburkholderia</taxon>
    </lineage>
</organism>
<feature type="domain" description="Hydantoinase/oxoprolinase N-terminal" evidence="2">
    <location>
        <begin position="27"/>
        <end position="146"/>
    </location>
</feature>
<accession>A0A1G6QY00</accession>
<evidence type="ECO:0000259" key="1">
    <source>
        <dbReference type="Pfam" id="PF01968"/>
    </source>
</evidence>
<keyword evidence="4" id="KW-1185">Reference proteome</keyword>